<feature type="transmembrane region" description="Helical" evidence="1">
    <location>
        <begin position="37"/>
        <end position="61"/>
    </location>
</feature>
<comment type="caution">
    <text evidence="2">The sequence shown here is derived from an EMBL/GenBank/DDBJ whole genome shotgun (WGS) entry which is preliminary data.</text>
</comment>
<dbReference type="AlphaFoldDB" id="A0ABD4T6Y6"/>
<accession>A0ABD4T6Y6</accession>
<dbReference type="Pfam" id="PF09604">
    <property type="entry name" value="Potass_KdpF"/>
    <property type="match status" value="1"/>
</dbReference>
<name>A0ABD4T6Y6_9CYAN</name>
<keyword evidence="3" id="KW-1185">Reference proteome</keyword>
<gene>
    <name evidence="2" type="ORF">QQ91_0014480</name>
</gene>
<sequence>MYPKISTWPRLIFLAFLLNTAIAPAVCAVSDGTMSRGTAYALGLLGIVVVLLAVYLAWVIVQPERF</sequence>
<evidence type="ECO:0000313" key="3">
    <source>
        <dbReference type="Proteomes" id="UP000031561"/>
    </source>
</evidence>
<keyword evidence="1" id="KW-0472">Membrane</keyword>
<dbReference type="Proteomes" id="UP000031561">
    <property type="component" value="Unassembled WGS sequence"/>
</dbReference>
<dbReference type="InterPro" id="IPR011726">
    <property type="entry name" value="KdpF"/>
</dbReference>
<protein>
    <submittedName>
        <fullName evidence="2">Potassium-transporting ATPase subunit F</fullName>
    </submittedName>
</protein>
<organism evidence="2 3">
    <name type="scientific">Lyngbya confervoides BDU141951</name>
    <dbReference type="NCBI Taxonomy" id="1574623"/>
    <lineage>
        <taxon>Bacteria</taxon>
        <taxon>Bacillati</taxon>
        <taxon>Cyanobacteriota</taxon>
        <taxon>Cyanophyceae</taxon>
        <taxon>Oscillatoriophycideae</taxon>
        <taxon>Oscillatoriales</taxon>
        <taxon>Microcoleaceae</taxon>
        <taxon>Lyngbya</taxon>
    </lineage>
</organism>
<evidence type="ECO:0000313" key="2">
    <source>
        <dbReference type="EMBL" id="MCM1984027.1"/>
    </source>
</evidence>
<dbReference type="EMBL" id="JTHE03000084">
    <property type="protein sequence ID" value="MCM1984027.1"/>
    <property type="molecule type" value="Genomic_DNA"/>
</dbReference>
<dbReference type="RefSeq" id="WP_166282919.1">
    <property type="nucleotide sequence ID" value="NZ_JTHE03000084.1"/>
</dbReference>
<evidence type="ECO:0000256" key="1">
    <source>
        <dbReference type="SAM" id="Phobius"/>
    </source>
</evidence>
<keyword evidence="1" id="KW-0812">Transmembrane</keyword>
<reference evidence="2 3" key="1">
    <citation type="journal article" date="2015" name="Genome Announc.">
        <title>Draft Genome Sequence of Filamentous Marine Cyanobacterium Lyngbya confervoides Strain BDU141951.</title>
        <authorList>
            <person name="Chandrababunaidu M.M."/>
            <person name="Sen D."/>
            <person name="Tripathy S."/>
        </authorList>
    </citation>
    <scope>NUCLEOTIDE SEQUENCE [LARGE SCALE GENOMIC DNA]</scope>
    <source>
        <strain evidence="2 3">BDU141951</strain>
    </source>
</reference>
<keyword evidence="1" id="KW-1133">Transmembrane helix</keyword>
<proteinExistence type="predicted"/>